<feature type="compositionally biased region" description="Low complexity" evidence="1">
    <location>
        <begin position="242"/>
        <end position="280"/>
    </location>
</feature>
<keyword evidence="2" id="KW-1133">Transmembrane helix</keyword>
<dbReference type="OrthoDB" id="3827724at2"/>
<evidence type="ECO:0000256" key="2">
    <source>
        <dbReference type="SAM" id="Phobius"/>
    </source>
</evidence>
<evidence type="ECO:0000256" key="1">
    <source>
        <dbReference type="SAM" id="MobiDB-lite"/>
    </source>
</evidence>
<feature type="region of interest" description="Disordered" evidence="1">
    <location>
        <begin position="238"/>
        <end position="280"/>
    </location>
</feature>
<name>A0A4R0K7Y4_9ACTN</name>
<keyword evidence="4" id="KW-1185">Reference proteome</keyword>
<dbReference type="Gene3D" id="2.160.20.80">
    <property type="entry name" value="E3 ubiquitin-protein ligase SopA"/>
    <property type="match status" value="1"/>
</dbReference>
<dbReference type="AlphaFoldDB" id="A0A4R0K7Y4"/>
<evidence type="ECO:0000313" key="3">
    <source>
        <dbReference type="EMBL" id="TCC55377.1"/>
    </source>
</evidence>
<dbReference type="Proteomes" id="UP000291144">
    <property type="component" value="Unassembled WGS sequence"/>
</dbReference>
<reference evidence="3 4" key="1">
    <citation type="submission" date="2019-02" db="EMBL/GenBank/DDBJ databases">
        <title>Kribbella capetownensis sp. nov. and Kribbella speibonae sp. nov., isolated from soil.</title>
        <authorList>
            <person name="Curtis S.M."/>
            <person name="Norton I."/>
            <person name="Everest G.J."/>
            <person name="Meyers P.R."/>
        </authorList>
    </citation>
    <scope>NUCLEOTIDE SEQUENCE [LARGE SCALE GENOMIC DNA]</scope>
    <source>
        <strain evidence="3 4">NRRL B-24813</strain>
    </source>
</reference>
<keyword evidence="2" id="KW-0812">Transmembrane</keyword>
<evidence type="ECO:0008006" key="5">
    <source>
        <dbReference type="Google" id="ProtNLM"/>
    </source>
</evidence>
<feature type="transmembrane region" description="Helical" evidence="2">
    <location>
        <begin position="39"/>
        <end position="60"/>
    </location>
</feature>
<evidence type="ECO:0000313" key="4">
    <source>
        <dbReference type="Proteomes" id="UP000291144"/>
    </source>
</evidence>
<proteinExistence type="predicted"/>
<dbReference type="RefSeq" id="WP_131364167.1">
    <property type="nucleotide sequence ID" value="NZ_SJKB01000015.1"/>
</dbReference>
<gene>
    <name evidence="3" type="ORF">E0H73_36265</name>
</gene>
<sequence length="280" mass="29248">MIAAVCGAVLLYLFLAWLLGVAPRPDEATSDQQKLLADMVKIALGLAAGVGAAVALIVGYRRARVEEAGSHRDDRRLFSSRYQEAAELLGHDKAAVRLAGIYAMSRLADDWSEQRQQCIDVLCAYLRLPYDPPNSDPGEREVRLTVIRLITAHLRPSATRPWRGHDLEFTGTVFDGGDFRDVEFSGGSVDFGGAVFSSGTVSFANAVFSSGTVNFENAVFSGGTTEVGAGTVFSGGPVDFDAPSTSASPSSPAAPSPSSAASPAAKSTSSAQSSPAAPST</sequence>
<organism evidence="3 4">
    <name type="scientific">Kribbella pittospori</name>
    <dbReference type="NCBI Taxonomy" id="722689"/>
    <lineage>
        <taxon>Bacteria</taxon>
        <taxon>Bacillati</taxon>
        <taxon>Actinomycetota</taxon>
        <taxon>Actinomycetes</taxon>
        <taxon>Propionibacteriales</taxon>
        <taxon>Kribbellaceae</taxon>
        <taxon>Kribbella</taxon>
    </lineage>
</organism>
<dbReference type="EMBL" id="SJKB01000015">
    <property type="protein sequence ID" value="TCC55377.1"/>
    <property type="molecule type" value="Genomic_DNA"/>
</dbReference>
<comment type="caution">
    <text evidence="3">The sequence shown here is derived from an EMBL/GenBank/DDBJ whole genome shotgun (WGS) entry which is preliminary data.</text>
</comment>
<accession>A0A4R0K7Y4</accession>
<protein>
    <recommendedName>
        <fullName evidence="5">Pentapeptide repeat-containing protein</fullName>
    </recommendedName>
</protein>
<keyword evidence="2" id="KW-0472">Membrane</keyword>